<dbReference type="Gene3D" id="3.40.50.850">
    <property type="entry name" value="Isochorismatase-like"/>
    <property type="match status" value="1"/>
</dbReference>
<comment type="caution">
    <text evidence="4">The sequence shown here is derived from an EMBL/GenBank/DDBJ whole genome shotgun (WGS) entry which is preliminary data.</text>
</comment>
<evidence type="ECO:0000313" key="5">
    <source>
        <dbReference type="Proteomes" id="UP000265816"/>
    </source>
</evidence>
<sequence>MKIGLKHACAFTNETGKKGGYVVGKRVLINVDYTYDFVADAGALTCGEPGQRIEEKIVALTEEFIEGGDYTVFAIDVHDEGDEYHPETRLYPPHNIRGTAGRDLYGSLKPLYERNKTRENVLYLDKTRYSAFAGTDLEIKLRERGIDEVHIVGVCTDICVLHTAVDAYNRGFKIIVYKDAVASFNQAGHEWALGHFEGALGAVVK</sequence>
<dbReference type="InterPro" id="IPR050272">
    <property type="entry name" value="Isochorismatase-like_hydrls"/>
</dbReference>
<evidence type="ECO:0000256" key="2">
    <source>
        <dbReference type="ARBA" id="ARBA00022801"/>
    </source>
</evidence>
<dbReference type="Proteomes" id="UP000265816">
    <property type="component" value="Unassembled WGS sequence"/>
</dbReference>
<dbReference type="CDD" id="cd00431">
    <property type="entry name" value="cysteine_hydrolases"/>
    <property type="match status" value="1"/>
</dbReference>
<feature type="domain" description="Isochorismatase-like" evidence="3">
    <location>
        <begin position="27"/>
        <end position="203"/>
    </location>
</feature>
<organism evidence="4 5">
    <name type="scientific">Mesobacillus zeae</name>
    <dbReference type="NCBI Taxonomy" id="1917180"/>
    <lineage>
        <taxon>Bacteria</taxon>
        <taxon>Bacillati</taxon>
        <taxon>Bacillota</taxon>
        <taxon>Bacilli</taxon>
        <taxon>Bacillales</taxon>
        <taxon>Bacillaceae</taxon>
        <taxon>Mesobacillus</taxon>
    </lineage>
</organism>
<protein>
    <submittedName>
        <fullName evidence="4">Cysteine hydrolase</fullName>
    </submittedName>
</protein>
<proteinExistence type="inferred from homology"/>
<evidence type="ECO:0000313" key="4">
    <source>
        <dbReference type="EMBL" id="RID82520.1"/>
    </source>
</evidence>
<dbReference type="PANTHER" id="PTHR43540">
    <property type="entry name" value="PEROXYUREIDOACRYLATE/UREIDOACRYLATE AMIDOHYDROLASE-RELATED"/>
    <property type="match status" value="1"/>
</dbReference>
<dbReference type="Pfam" id="PF00857">
    <property type="entry name" value="Isochorismatase"/>
    <property type="match status" value="1"/>
</dbReference>
<dbReference type="PANTHER" id="PTHR43540:SF10">
    <property type="entry name" value="ISOCHORISMATASE"/>
    <property type="match status" value="1"/>
</dbReference>
<dbReference type="EMBL" id="QWVT01000037">
    <property type="protein sequence ID" value="RID82520.1"/>
    <property type="molecule type" value="Genomic_DNA"/>
</dbReference>
<name>A0A398B3J2_9BACI</name>
<dbReference type="SUPFAM" id="SSF52499">
    <property type="entry name" value="Isochorismatase-like hydrolases"/>
    <property type="match status" value="1"/>
</dbReference>
<evidence type="ECO:0000259" key="3">
    <source>
        <dbReference type="Pfam" id="PF00857"/>
    </source>
</evidence>
<dbReference type="InterPro" id="IPR000868">
    <property type="entry name" value="Isochorismatase-like_dom"/>
</dbReference>
<gene>
    <name evidence="4" type="ORF">D1970_19090</name>
</gene>
<dbReference type="AlphaFoldDB" id="A0A398B3J2"/>
<accession>A0A398B3J2</accession>
<keyword evidence="5" id="KW-1185">Reference proteome</keyword>
<keyword evidence="2 4" id="KW-0378">Hydrolase</keyword>
<dbReference type="GO" id="GO:0016787">
    <property type="term" value="F:hydrolase activity"/>
    <property type="evidence" value="ECO:0007669"/>
    <property type="project" value="UniProtKB-KW"/>
</dbReference>
<comment type="similarity">
    <text evidence="1">Belongs to the isochorismatase family.</text>
</comment>
<dbReference type="OrthoDB" id="9796485at2"/>
<evidence type="ECO:0000256" key="1">
    <source>
        <dbReference type="ARBA" id="ARBA00006336"/>
    </source>
</evidence>
<dbReference type="InterPro" id="IPR036380">
    <property type="entry name" value="Isochorismatase-like_sf"/>
</dbReference>
<reference evidence="4 5" key="1">
    <citation type="submission" date="2018-08" db="EMBL/GenBank/DDBJ databases">
        <title>Bacillus jemisoniae sp. nov., Bacillus chryseoplanitiae sp. nov., Bacillus resnikiae sp. nov., and Bacillus frankliniae sp. nov., isolated from Viking spacecraft and associated surfaces.</title>
        <authorList>
            <person name="Seuylemezian A."/>
            <person name="Vaishampayan P."/>
        </authorList>
    </citation>
    <scope>NUCLEOTIDE SEQUENCE [LARGE SCALE GENOMIC DNA]</scope>
    <source>
        <strain evidence="4 5">JJ-247</strain>
    </source>
</reference>